<keyword evidence="5" id="KW-0677">Repeat</keyword>
<evidence type="ECO:0000313" key="6">
    <source>
        <dbReference type="EMBL" id="KAK3229694.1"/>
    </source>
</evidence>
<dbReference type="InterPro" id="IPR051582">
    <property type="entry name" value="LRR_extensin-like_regulator"/>
</dbReference>
<evidence type="ECO:0000256" key="2">
    <source>
        <dbReference type="ARBA" id="ARBA00022525"/>
    </source>
</evidence>
<comment type="caution">
    <text evidence="6">The sequence shown here is derived from an EMBL/GenBank/DDBJ whole genome shotgun (WGS) entry which is preliminary data.</text>
</comment>
<keyword evidence="3" id="KW-0433">Leucine-rich repeat</keyword>
<dbReference type="Gene3D" id="3.80.10.10">
    <property type="entry name" value="Ribonuclease Inhibitor"/>
    <property type="match status" value="1"/>
</dbReference>
<dbReference type="PANTHER" id="PTHR32093">
    <property type="entry name" value="LEUCINE-RICH REPEAT EXTENSIN-LIKE PROTEIN 3-RELATED"/>
    <property type="match status" value="1"/>
</dbReference>
<name>A0AAE0B5M9_9ROSI</name>
<evidence type="ECO:0000256" key="3">
    <source>
        <dbReference type="ARBA" id="ARBA00022614"/>
    </source>
</evidence>
<evidence type="ECO:0000256" key="1">
    <source>
        <dbReference type="ARBA" id="ARBA00004613"/>
    </source>
</evidence>
<proteinExistence type="predicted"/>
<comment type="subcellular location">
    <subcellularLocation>
        <location evidence="1">Secreted</location>
    </subcellularLocation>
</comment>
<accession>A0AAE0B5M9</accession>
<organism evidence="6 7">
    <name type="scientific">Dipteronia sinensis</name>
    <dbReference type="NCBI Taxonomy" id="43782"/>
    <lineage>
        <taxon>Eukaryota</taxon>
        <taxon>Viridiplantae</taxon>
        <taxon>Streptophyta</taxon>
        <taxon>Embryophyta</taxon>
        <taxon>Tracheophyta</taxon>
        <taxon>Spermatophyta</taxon>
        <taxon>Magnoliopsida</taxon>
        <taxon>eudicotyledons</taxon>
        <taxon>Gunneridae</taxon>
        <taxon>Pentapetalae</taxon>
        <taxon>rosids</taxon>
        <taxon>malvids</taxon>
        <taxon>Sapindales</taxon>
        <taxon>Sapindaceae</taxon>
        <taxon>Hippocastanoideae</taxon>
        <taxon>Acereae</taxon>
        <taxon>Dipteronia</taxon>
    </lineage>
</organism>
<gene>
    <name evidence="6" type="ORF">Dsin_001575</name>
</gene>
<dbReference type="SUPFAM" id="SSF52058">
    <property type="entry name" value="L domain-like"/>
    <property type="match status" value="1"/>
</dbReference>
<keyword evidence="7" id="KW-1185">Reference proteome</keyword>
<dbReference type="InterPro" id="IPR001611">
    <property type="entry name" value="Leu-rich_rpt"/>
</dbReference>
<dbReference type="PANTHER" id="PTHR32093:SF115">
    <property type="entry name" value="LEUCINE-RICH REPEAT EXTENSIN-LIKE PROTEIN 2"/>
    <property type="match status" value="1"/>
</dbReference>
<dbReference type="AlphaFoldDB" id="A0AAE0B5M9"/>
<dbReference type="Proteomes" id="UP001281410">
    <property type="component" value="Unassembled WGS sequence"/>
</dbReference>
<keyword evidence="2" id="KW-0964">Secreted</keyword>
<dbReference type="InterPro" id="IPR032675">
    <property type="entry name" value="LRR_dom_sf"/>
</dbReference>
<dbReference type="EMBL" id="JANJYJ010000001">
    <property type="protein sequence ID" value="KAK3229694.1"/>
    <property type="molecule type" value="Genomic_DNA"/>
</dbReference>
<evidence type="ECO:0000256" key="4">
    <source>
        <dbReference type="ARBA" id="ARBA00022729"/>
    </source>
</evidence>
<keyword evidence="4" id="KW-0732">Signal</keyword>
<dbReference type="Pfam" id="PF00560">
    <property type="entry name" value="LRR_1"/>
    <property type="match status" value="2"/>
</dbReference>
<reference evidence="6" key="1">
    <citation type="journal article" date="2023" name="Plant J.">
        <title>Genome sequences and population genomics provide insights into the demographic history, inbreeding, and mutation load of two 'living fossil' tree species of Dipteronia.</title>
        <authorList>
            <person name="Feng Y."/>
            <person name="Comes H.P."/>
            <person name="Chen J."/>
            <person name="Zhu S."/>
            <person name="Lu R."/>
            <person name="Zhang X."/>
            <person name="Li P."/>
            <person name="Qiu J."/>
            <person name="Olsen K.M."/>
            <person name="Qiu Y."/>
        </authorList>
    </citation>
    <scope>NUCLEOTIDE SEQUENCE</scope>
    <source>
        <strain evidence="6">NBL</strain>
    </source>
</reference>
<evidence type="ECO:0000256" key="5">
    <source>
        <dbReference type="ARBA" id="ARBA00022737"/>
    </source>
</evidence>
<dbReference type="GO" id="GO:0005576">
    <property type="term" value="C:extracellular region"/>
    <property type="evidence" value="ECO:0007669"/>
    <property type="project" value="UniProtKB-SubCell"/>
</dbReference>
<protein>
    <submittedName>
        <fullName evidence="6">Uncharacterized protein</fullName>
    </submittedName>
</protein>
<evidence type="ECO:0000313" key="7">
    <source>
        <dbReference type="Proteomes" id="UP001281410"/>
    </source>
</evidence>
<sequence>MVAWADIAGYLPPELGRLTDLAVVHLDSNRFCGVVPSTFHRLMLTIDISNNRFVGKFPNVVLSLPKLKLGSPLQ</sequence>